<dbReference type="KEGG" id="adu:107460654"/>
<dbReference type="GeneID" id="107460654"/>
<evidence type="ECO:0000256" key="1">
    <source>
        <dbReference type="SAM" id="MobiDB-lite"/>
    </source>
</evidence>
<protein>
    <submittedName>
        <fullName evidence="3">Uncharacterized protein LOC107460654</fullName>
    </submittedName>
</protein>
<evidence type="ECO:0000313" key="3">
    <source>
        <dbReference type="RefSeq" id="XP_015934530.1"/>
    </source>
</evidence>
<reference evidence="2" key="1">
    <citation type="journal article" date="2016" name="Nat. Genet.">
        <title>The genome sequences of Arachis duranensis and Arachis ipaensis, the diploid ancestors of cultivated peanut.</title>
        <authorList>
            <person name="Bertioli D.J."/>
            <person name="Cannon S.B."/>
            <person name="Froenicke L."/>
            <person name="Huang G."/>
            <person name="Farmer A.D."/>
            <person name="Cannon E.K."/>
            <person name="Liu X."/>
            <person name="Gao D."/>
            <person name="Clevenger J."/>
            <person name="Dash S."/>
            <person name="Ren L."/>
            <person name="Moretzsohn M.C."/>
            <person name="Shirasawa K."/>
            <person name="Huang W."/>
            <person name="Vidigal B."/>
            <person name="Abernathy B."/>
            <person name="Chu Y."/>
            <person name="Niederhuth C.E."/>
            <person name="Umale P."/>
            <person name="Araujo A.C."/>
            <person name="Kozik A."/>
            <person name="Kim K.D."/>
            <person name="Burow M.D."/>
            <person name="Varshney R.K."/>
            <person name="Wang X."/>
            <person name="Zhang X."/>
            <person name="Barkley N."/>
            <person name="Guimaraes P.M."/>
            <person name="Isobe S."/>
            <person name="Guo B."/>
            <person name="Liao B."/>
            <person name="Stalker H.T."/>
            <person name="Schmitz R.J."/>
            <person name="Scheffler B.E."/>
            <person name="Leal-Bertioli S.C."/>
            <person name="Xun X."/>
            <person name="Jackson S.A."/>
            <person name="Michelmore R."/>
            <person name="Ozias-Akins P."/>
        </authorList>
    </citation>
    <scope>NUCLEOTIDE SEQUENCE [LARGE SCALE GENOMIC DNA]</scope>
    <source>
        <strain evidence="2">cv. V14167</strain>
    </source>
</reference>
<evidence type="ECO:0000313" key="2">
    <source>
        <dbReference type="Proteomes" id="UP000515211"/>
    </source>
</evidence>
<name>A0A6P4B1B4_ARADU</name>
<feature type="compositionally biased region" description="Basic residues" evidence="1">
    <location>
        <begin position="1"/>
        <end position="16"/>
    </location>
</feature>
<dbReference type="Proteomes" id="UP000515211">
    <property type="component" value="Chromosome 8"/>
</dbReference>
<dbReference type="RefSeq" id="XP_015934530.1">
    <property type="nucleotide sequence ID" value="XM_016079044.1"/>
</dbReference>
<feature type="compositionally biased region" description="Pro residues" evidence="1">
    <location>
        <begin position="58"/>
        <end position="69"/>
    </location>
</feature>
<accession>A0A6P4B1B4</accession>
<sequence length="140" mass="15714">MARKKRAARRGSHSGTHRPDHTHSSPSHSPTHFSPPSPPNPSPDMACTKITVRRPGVAPRPSPPPPPNTSQPSLSKPISSRGKRHLHEDKEIPPTQPRHTRGTVIDFHLRPVAEPRLSNPIAYKSFYAYFPDESYDRRPF</sequence>
<organism evidence="2 3">
    <name type="scientific">Arachis duranensis</name>
    <name type="common">Wild peanut</name>
    <dbReference type="NCBI Taxonomy" id="130453"/>
    <lineage>
        <taxon>Eukaryota</taxon>
        <taxon>Viridiplantae</taxon>
        <taxon>Streptophyta</taxon>
        <taxon>Embryophyta</taxon>
        <taxon>Tracheophyta</taxon>
        <taxon>Spermatophyta</taxon>
        <taxon>Magnoliopsida</taxon>
        <taxon>eudicotyledons</taxon>
        <taxon>Gunneridae</taxon>
        <taxon>Pentapetalae</taxon>
        <taxon>rosids</taxon>
        <taxon>fabids</taxon>
        <taxon>Fabales</taxon>
        <taxon>Fabaceae</taxon>
        <taxon>Papilionoideae</taxon>
        <taxon>50 kb inversion clade</taxon>
        <taxon>dalbergioids sensu lato</taxon>
        <taxon>Dalbergieae</taxon>
        <taxon>Pterocarpus clade</taxon>
        <taxon>Arachis</taxon>
    </lineage>
</organism>
<keyword evidence="2" id="KW-1185">Reference proteome</keyword>
<feature type="region of interest" description="Disordered" evidence="1">
    <location>
        <begin position="1"/>
        <end position="103"/>
    </location>
</feature>
<dbReference type="AlphaFoldDB" id="A0A6P4B1B4"/>
<feature type="compositionally biased region" description="Pro residues" evidence="1">
    <location>
        <begin position="33"/>
        <end position="42"/>
    </location>
</feature>
<proteinExistence type="predicted"/>
<gene>
    <name evidence="3" type="primary">LOC107460654</name>
</gene>
<reference evidence="3" key="2">
    <citation type="submission" date="2025-08" db="UniProtKB">
        <authorList>
            <consortium name="RefSeq"/>
        </authorList>
    </citation>
    <scope>IDENTIFICATION</scope>
    <source>
        <tissue evidence="3">Whole plant</tissue>
    </source>
</reference>